<evidence type="ECO:0000256" key="3">
    <source>
        <dbReference type="SAM" id="MobiDB-lite"/>
    </source>
</evidence>
<dbReference type="InterPro" id="IPR050559">
    <property type="entry name" value="P-Pant_transferase_sf"/>
</dbReference>
<evidence type="ECO:0000313" key="5">
    <source>
        <dbReference type="EMBL" id="EFJ42258.1"/>
    </source>
</evidence>
<keyword evidence="6" id="KW-1185">Reference proteome</keyword>
<dbReference type="RefSeq" id="XP_002956656.1">
    <property type="nucleotide sequence ID" value="XM_002956610.1"/>
</dbReference>
<dbReference type="Pfam" id="PF01648">
    <property type="entry name" value="ACPS"/>
    <property type="match status" value="1"/>
</dbReference>
<feature type="compositionally biased region" description="Acidic residues" evidence="3">
    <location>
        <begin position="337"/>
        <end position="349"/>
    </location>
</feature>
<evidence type="ECO:0000256" key="2">
    <source>
        <dbReference type="ARBA" id="ARBA00022679"/>
    </source>
</evidence>
<dbReference type="eggNOG" id="KOG0945">
    <property type="taxonomic scope" value="Eukaryota"/>
</dbReference>
<reference evidence="5 6" key="1">
    <citation type="journal article" date="2010" name="Science">
        <title>Genomic analysis of organismal complexity in the multicellular green alga Volvox carteri.</title>
        <authorList>
            <person name="Prochnik S.E."/>
            <person name="Umen J."/>
            <person name="Nedelcu A.M."/>
            <person name="Hallmann A."/>
            <person name="Miller S.M."/>
            <person name="Nishii I."/>
            <person name="Ferris P."/>
            <person name="Kuo A."/>
            <person name="Mitros T."/>
            <person name="Fritz-Laylin L.K."/>
            <person name="Hellsten U."/>
            <person name="Chapman J."/>
            <person name="Simakov O."/>
            <person name="Rensing S.A."/>
            <person name="Terry A."/>
            <person name="Pangilinan J."/>
            <person name="Kapitonov V."/>
            <person name="Jurka J."/>
            <person name="Salamov A."/>
            <person name="Shapiro H."/>
            <person name="Schmutz J."/>
            <person name="Grimwood J."/>
            <person name="Lindquist E."/>
            <person name="Lucas S."/>
            <person name="Grigoriev I.V."/>
            <person name="Schmitt R."/>
            <person name="Kirk D."/>
            <person name="Rokhsar D.S."/>
        </authorList>
    </citation>
    <scope>NUCLEOTIDE SEQUENCE [LARGE SCALE GENOMIC DNA]</scope>
    <source>
        <strain evidence="6">f. Nagariensis / Eve</strain>
    </source>
</reference>
<feature type="region of interest" description="Disordered" evidence="3">
    <location>
        <begin position="327"/>
        <end position="349"/>
    </location>
</feature>
<dbReference type="KEGG" id="vcn:VOLCADRAFT_97712"/>
<dbReference type="GO" id="GO:0000287">
    <property type="term" value="F:magnesium ion binding"/>
    <property type="evidence" value="ECO:0007669"/>
    <property type="project" value="InterPro"/>
</dbReference>
<sequence length="349" mass="36513">MNSSWMYRWYDTVGPLVQSLACFDGSSGGGAVATVCWTGPAATTVGAGSAAAAAAKAVDAAVPVRRPAPSSAAALLASGGGGRGGEQPEFRDSRQADGGEGACATLEFRRNAHGKPHLIVRAPLGPVLHHNLTHTHDLAGVALLRQPQHRETEASSAASTTPGAVHVSYGVGLDVERLDRVPRYTMALARRRLAASEVRDLEALSGEERARRFMWLWTLKEAYVKARGTGISAPPGLRGFAIGFEDMPPASSASPGDGVGDYCHFEGPQTHFSFLLFQPTPHHVGALCLAVHPASAAAAAVRTAAVSLALQTHADGPVVRAAASGLVVPHQHQHQQEEEEEEEDDAAEV</sequence>
<evidence type="ECO:0000256" key="1">
    <source>
        <dbReference type="ARBA" id="ARBA00013172"/>
    </source>
</evidence>
<dbReference type="InterPro" id="IPR008278">
    <property type="entry name" value="4-PPantetheinyl_Trfase_dom"/>
</dbReference>
<name>D8UDG2_VOLCA</name>
<gene>
    <name evidence="5" type="ORF">VOLCADRAFT_97712</name>
</gene>
<dbReference type="Gene3D" id="3.90.470.20">
    <property type="entry name" value="4'-phosphopantetheinyl transferase domain"/>
    <property type="match status" value="2"/>
</dbReference>
<dbReference type="InterPro" id="IPR037143">
    <property type="entry name" value="4-PPantetheinyl_Trfase_dom_sf"/>
</dbReference>
<dbReference type="SUPFAM" id="SSF56214">
    <property type="entry name" value="4'-phosphopantetheinyl transferase"/>
    <property type="match status" value="1"/>
</dbReference>
<organism evidence="6">
    <name type="scientific">Volvox carteri f. nagariensis</name>
    <dbReference type="NCBI Taxonomy" id="3068"/>
    <lineage>
        <taxon>Eukaryota</taxon>
        <taxon>Viridiplantae</taxon>
        <taxon>Chlorophyta</taxon>
        <taxon>core chlorophytes</taxon>
        <taxon>Chlorophyceae</taxon>
        <taxon>CS clade</taxon>
        <taxon>Chlamydomonadales</taxon>
        <taxon>Volvocaceae</taxon>
        <taxon>Volvox</taxon>
    </lineage>
</organism>
<dbReference type="Proteomes" id="UP000001058">
    <property type="component" value="Unassembled WGS sequence"/>
</dbReference>
<dbReference type="STRING" id="3068.D8UDG2"/>
<dbReference type="AlphaFoldDB" id="D8UDG2"/>
<dbReference type="GO" id="GO:0008897">
    <property type="term" value="F:holo-[acyl-carrier-protein] synthase activity"/>
    <property type="evidence" value="ECO:0007669"/>
    <property type="project" value="UniProtKB-EC"/>
</dbReference>
<dbReference type="GO" id="GO:0019878">
    <property type="term" value="P:lysine biosynthetic process via aminoadipic acid"/>
    <property type="evidence" value="ECO:0007669"/>
    <property type="project" value="TreeGrafter"/>
</dbReference>
<dbReference type="PANTHER" id="PTHR12215:SF15">
    <property type="entry name" value="4'-PHOSPHOPANTETHEINYL TRANSFERASE SUPERFAMILY-RELATED"/>
    <property type="match status" value="1"/>
</dbReference>
<dbReference type="EMBL" id="GL378384">
    <property type="protein sequence ID" value="EFJ42258.1"/>
    <property type="molecule type" value="Genomic_DNA"/>
</dbReference>
<feature type="compositionally biased region" description="Basic and acidic residues" evidence="3">
    <location>
        <begin position="86"/>
        <end position="97"/>
    </location>
</feature>
<feature type="domain" description="4'-phosphopantetheinyl transferase" evidence="4">
    <location>
        <begin position="170"/>
        <end position="244"/>
    </location>
</feature>
<dbReference type="PANTHER" id="PTHR12215">
    <property type="entry name" value="PHOSPHOPANTETHEINE TRANSFERASE"/>
    <property type="match status" value="1"/>
</dbReference>
<dbReference type="OrthoDB" id="26719at2759"/>
<proteinExistence type="predicted"/>
<dbReference type="InParanoid" id="D8UDG2"/>
<dbReference type="GeneID" id="9627661"/>
<protein>
    <recommendedName>
        <fullName evidence="1">holo-[acyl-carrier-protein] synthase</fullName>
        <ecNumber evidence="1">2.7.8.7</ecNumber>
    </recommendedName>
</protein>
<feature type="region of interest" description="Disordered" evidence="3">
    <location>
        <begin position="75"/>
        <end position="98"/>
    </location>
</feature>
<accession>D8UDG2</accession>
<evidence type="ECO:0000259" key="4">
    <source>
        <dbReference type="Pfam" id="PF01648"/>
    </source>
</evidence>
<evidence type="ECO:0000313" key="6">
    <source>
        <dbReference type="Proteomes" id="UP000001058"/>
    </source>
</evidence>
<dbReference type="EC" id="2.7.8.7" evidence="1"/>
<dbReference type="GO" id="GO:0005829">
    <property type="term" value="C:cytosol"/>
    <property type="evidence" value="ECO:0007669"/>
    <property type="project" value="TreeGrafter"/>
</dbReference>
<keyword evidence="2" id="KW-0808">Transferase</keyword>